<dbReference type="EMBL" id="CM042881">
    <property type="protein sequence ID" value="KAI4387301.1"/>
    <property type="molecule type" value="Genomic_DNA"/>
</dbReference>
<protein>
    <submittedName>
        <fullName evidence="1">Uncharacterized protein</fullName>
    </submittedName>
</protein>
<name>A0ACB9S759_9MYRT</name>
<keyword evidence="2" id="KW-1185">Reference proteome</keyword>
<evidence type="ECO:0000313" key="2">
    <source>
        <dbReference type="Proteomes" id="UP001057402"/>
    </source>
</evidence>
<organism evidence="1 2">
    <name type="scientific">Melastoma candidum</name>
    <dbReference type="NCBI Taxonomy" id="119954"/>
    <lineage>
        <taxon>Eukaryota</taxon>
        <taxon>Viridiplantae</taxon>
        <taxon>Streptophyta</taxon>
        <taxon>Embryophyta</taxon>
        <taxon>Tracheophyta</taxon>
        <taxon>Spermatophyta</taxon>
        <taxon>Magnoliopsida</taxon>
        <taxon>eudicotyledons</taxon>
        <taxon>Gunneridae</taxon>
        <taxon>Pentapetalae</taxon>
        <taxon>rosids</taxon>
        <taxon>malvids</taxon>
        <taxon>Myrtales</taxon>
        <taxon>Melastomataceae</taxon>
        <taxon>Melastomatoideae</taxon>
        <taxon>Melastomateae</taxon>
        <taxon>Melastoma</taxon>
    </lineage>
</organism>
<proteinExistence type="predicted"/>
<accession>A0ACB9S759</accession>
<comment type="caution">
    <text evidence="1">The sequence shown here is derived from an EMBL/GenBank/DDBJ whole genome shotgun (WGS) entry which is preliminary data.</text>
</comment>
<reference evidence="2" key="1">
    <citation type="journal article" date="2023" name="Front. Plant Sci.">
        <title>Chromosomal-level genome assembly of Melastoma candidum provides insights into trichome evolution.</title>
        <authorList>
            <person name="Zhong Y."/>
            <person name="Wu W."/>
            <person name="Sun C."/>
            <person name="Zou P."/>
            <person name="Liu Y."/>
            <person name="Dai S."/>
            <person name="Zhou R."/>
        </authorList>
    </citation>
    <scope>NUCLEOTIDE SEQUENCE [LARGE SCALE GENOMIC DNA]</scope>
</reference>
<gene>
    <name evidence="1" type="ORF">MLD38_005144</name>
</gene>
<sequence length="168" mass="18869">MARTMSLESVVAKNLWAEAVNMASYISNRESENFTEEDVADDSSLVVDKSFAVEDDIVETEEVAETPTRTHVGTTPSCVGKSAGLLAHNKKKRTLSRDKDDLKHSSFSIKNLKVVDIVPYVFLQVIDHNMSQAELNHMLVNDYLPNQNLDGRNVVTFKQVDFTQLDQH</sequence>
<evidence type="ECO:0000313" key="1">
    <source>
        <dbReference type="EMBL" id="KAI4387301.1"/>
    </source>
</evidence>
<dbReference type="Proteomes" id="UP001057402">
    <property type="component" value="Chromosome 2"/>
</dbReference>